<keyword evidence="2" id="KW-1185">Reference proteome</keyword>
<evidence type="ECO:0000313" key="1">
    <source>
        <dbReference type="EMBL" id="NKY58349.1"/>
    </source>
</evidence>
<dbReference type="Proteomes" id="UP000570678">
    <property type="component" value="Unassembled WGS sequence"/>
</dbReference>
<sequence>MAEDLGAFGPPGWKQVEAAFAVTATMDIAEVVYTDDERSLRADPPDAVSTRVREHRALVAELDGEPWWRLLLRLTADGEFEVGYDYGAEPFPPNQIFDPEVYRADLAEYPRGRLPVWLAAYIAPGNPQQRTPQQAAVAARADTAASVRPTAVYEDLPDFPQLWSRWACIAAGFVAARSDWGPRVSPSLGWFESSRRGGSTLYSLPNGRAVLSGGIWEAPELDAVYNDGAEMPQLYAGAPEWVTDSVLSPRASTGLMSFVYWWTGGRWFRGESPSMRQCVSAVPGVWTVDTTAGVIAGLAAQPAGPRERAAAVDLVTAADIGVVTRDTVTALFDDDEHFDIDGAMYQLSLAGVVASLPPEMPQDEALFRVRGHVQGEGIDISGYPLDQLVCDRFSCGWMVYVPVPVGELAIGRAIYYIADDGVLERSSSSVAPTTFVKGFERRFRERQGI</sequence>
<dbReference type="EMBL" id="JAAXOT010000010">
    <property type="protein sequence ID" value="NKY58349.1"/>
    <property type="molecule type" value="Genomic_DNA"/>
</dbReference>
<reference evidence="1 2" key="1">
    <citation type="submission" date="2020-04" db="EMBL/GenBank/DDBJ databases">
        <title>MicrobeNet Type strains.</title>
        <authorList>
            <person name="Nicholson A.C."/>
        </authorList>
    </citation>
    <scope>NUCLEOTIDE SEQUENCE [LARGE SCALE GENOMIC DNA]</scope>
    <source>
        <strain evidence="1 2">JCM 3332</strain>
    </source>
</reference>
<accession>A0A846YN60</accession>
<dbReference type="SUPFAM" id="SSF160424">
    <property type="entry name" value="BH3703-like"/>
    <property type="match status" value="1"/>
</dbReference>
<dbReference type="InterPro" id="IPR036170">
    <property type="entry name" value="YezG-like_sf"/>
</dbReference>
<gene>
    <name evidence="1" type="ORF">HGA15_19835</name>
</gene>
<evidence type="ECO:0000313" key="2">
    <source>
        <dbReference type="Proteomes" id="UP000570678"/>
    </source>
</evidence>
<proteinExistence type="predicted"/>
<organism evidence="1 2">
    <name type="scientific">Nocardia flavorosea</name>
    <dbReference type="NCBI Taxonomy" id="53429"/>
    <lineage>
        <taxon>Bacteria</taxon>
        <taxon>Bacillati</taxon>
        <taxon>Actinomycetota</taxon>
        <taxon>Actinomycetes</taxon>
        <taxon>Mycobacteriales</taxon>
        <taxon>Nocardiaceae</taxon>
        <taxon>Nocardia</taxon>
    </lineage>
</organism>
<comment type="caution">
    <text evidence="1">The sequence shown here is derived from an EMBL/GenBank/DDBJ whole genome shotgun (WGS) entry which is preliminary data.</text>
</comment>
<name>A0A846YN60_9NOCA</name>
<protein>
    <submittedName>
        <fullName evidence="1">Uncharacterized protein</fullName>
    </submittedName>
</protein>
<dbReference type="AlphaFoldDB" id="A0A846YN60"/>